<dbReference type="Gene3D" id="3.40.50.300">
    <property type="entry name" value="P-loop containing nucleotide triphosphate hydrolases"/>
    <property type="match status" value="1"/>
</dbReference>
<evidence type="ECO:0000256" key="2">
    <source>
        <dbReference type="SAM" id="MobiDB-lite"/>
    </source>
</evidence>
<evidence type="ECO:0000256" key="1">
    <source>
        <dbReference type="ARBA" id="ARBA00022741"/>
    </source>
</evidence>
<feature type="compositionally biased region" description="Polar residues" evidence="2">
    <location>
        <begin position="39"/>
        <end position="59"/>
    </location>
</feature>
<keyword evidence="1" id="KW-0547">Nucleotide-binding</keyword>
<dbReference type="InterPro" id="IPR027417">
    <property type="entry name" value="P-loop_NTPase"/>
</dbReference>
<protein>
    <recommendedName>
        <fullName evidence="3">AIG1-type G domain-containing protein</fullName>
    </recommendedName>
</protein>
<feature type="region of interest" description="Disordered" evidence="2">
    <location>
        <begin position="1"/>
        <end position="59"/>
    </location>
</feature>
<evidence type="ECO:0000259" key="3">
    <source>
        <dbReference type="Pfam" id="PF04548"/>
    </source>
</evidence>
<feature type="domain" description="AIG1-type G" evidence="3">
    <location>
        <begin position="65"/>
        <end position="195"/>
    </location>
</feature>
<dbReference type="Proteomes" id="UP000247409">
    <property type="component" value="Unassembled WGS sequence"/>
</dbReference>
<dbReference type="OrthoDB" id="8954335at2759"/>
<keyword evidence="5" id="KW-1185">Reference proteome</keyword>
<dbReference type="EMBL" id="NBIV01000014">
    <property type="protein sequence ID" value="PXF48428.1"/>
    <property type="molecule type" value="Genomic_DNA"/>
</dbReference>
<dbReference type="SUPFAM" id="SSF52540">
    <property type="entry name" value="P-loop containing nucleoside triphosphate hydrolases"/>
    <property type="match status" value="1"/>
</dbReference>
<evidence type="ECO:0000313" key="4">
    <source>
        <dbReference type="EMBL" id="PXF48428.1"/>
    </source>
</evidence>
<reference evidence="4 5" key="1">
    <citation type="journal article" date="2018" name="Mol. Biol. Evol.">
        <title>Analysis of the draft genome of the red seaweed Gracilariopsis chorda provides insights into genome size evolution in Rhodophyta.</title>
        <authorList>
            <person name="Lee J."/>
            <person name="Yang E.C."/>
            <person name="Graf L."/>
            <person name="Yang J.H."/>
            <person name="Qiu H."/>
            <person name="Zel Zion U."/>
            <person name="Chan C.X."/>
            <person name="Stephens T.G."/>
            <person name="Weber A.P.M."/>
            <person name="Boo G.H."/>
            <person name="Boo S.M."/>
            <person name="Kim K.M."/>
            <person name="Shin Y."/>
            <person name="Jung M."/>
            <person name="Lee S.J."/>
            <person name="Yim H.S."/>
            <person name="Lee J.H."/>
            <person name="Bhattacharya D."/>
            <person name="Yoon H.S."/>
        </authorList>
    </citation>
    <scope>NUCLEOTIDE SEQUENCE [LARGE SCALE GENOMIC DNA]</scope>
    <source>
        <strain evidence="4 5">SKKU-2015</strain>
        <tissue evidence="4">Whole body</tissue>
    </source>
</reference>
<evidence type="ECO:0000313" key="5">
    <source>
        <dbReference type="Proteomes" id="UP000247409"/>
    </source>
</evidence>
<feature type="compositionally biased region" description="Basic and acidic residues" evidence="2">
    <location>
        <begin position="26"/>
        <end position="36"/>
    </location>
</feature>
<dbReference type="InterPro" id="IPR006703">
    <property type="entry name" value="G_AIG1"/>
</dbReference>
<accession>A0A2V3J217</accession>
<dbReference type="GO" id="GO:0005525">
    <property type="term" value="F:GTP binding"/>
    <property type="evidence" value="ECO:0007669"/>
    <property type="project" value="InterPro"/>
</dbReference>
<sequence length="354" mass="39196">MKSLKHQAATPGRRTDLSVCQNCDRSQGEETKEKSTSSDSQTLSVVSDTEHSQVLPNSETKAPTRVIVIGNPGVGKSTIQNTLLQKTVFESGISLGGGLTKSTATCTKGDLTFVDTPGLDDLYNRRTAAKEISAALRGPSTVKMVFVTALEAGRVRSADVCTLQTIVTALREVVGDMTRKYTLIINKCEDSLAQTLTKKDSLELRASVLGPYFAVEEAKQVEIIRAETSIRGKSGTLLNRQAAERLRGLIERAPTIDLPAEPVVRLKLKTYEKNAQQIDEEMRRFYKGSAQNEKISNKRAARNEQKTQFYPQPCVGDEANMERFKARMSHYSNRRGAQKRKWWAEVFGGMFNTP</sequence>
<gene>
    <name evidence="4" type="ORF">BWQ96_01888</name>
</gene>
<dbReference type="Pfam" id="PF04548">
    <property type="entry name" value="AIG1"/>
    <property type="match status" value="1"/>
</dbReference>
<proteinExistence type="predicted"/>
<organism evidence="4 5">
    <name type="scientific">Gracilariopsis chorda</name>
    <dbReference type="NCBI Taxonomy" id="448386"/>
    <lineage>
        <taxon>Eukaryota</taxon>
        <taxon>Rhodophyta</taxon>
        <taxon>Florideophyceae</taxon>
        <taxon>Rhodymeniophycidae</taxon>
        <taxon>Gracilariales</taxon>
        <taxon>Gracilariaceae</taxon>
        <taxon>Gracilariopsis</taxon>
    </lineage>
</organism>
<dbReference type="AlphaFoldDB" id="A0A2V3J217"/>
<name>A0A2V3J217_9FLOR</name>
<comment type="caution">
    <text evidence="4">The sequence shown here is derived from an EMBL/GenBank/DDBJ whole genome shotgun (WGS) entry which is preliminary data.</text>
</comment>